<keyword evidence="3" id="KW-0677">Repeat</keyword>
<dbReference type="Pfam" id="PF00626">
    <property type="entry name" value="Gelsolin"/>
    <property type="match status" value="3"/>
</dbReference>
<keyword evidence="2" id="KW-0117">Actin capping</keyword>
<evidence type="ECO:0000256" key="3">
    <source>
        <dbReference type="ARBA" id="ARBA00022737"/>
    </source>
</evidence>
<dbReference type="PANTHER" id="PTHR11977">
    <property type="entry name" value="VILLIN"/>
    <property type="match status" value="1"/>
</dbReference>
<sequence>MKKSPTLDLSETNIAGLGTELEKKVRLEAAQTEKAWEGAGKKPGLKVWRIEQFKVVPWPETDYGKFHTGDSYIVLNTYKLPNSDALRHDIHFWLGLETTQDEAGTAAYKTVELDDYLGTTPVQHREIQGFESLLFLSYFKVFQILEGGTETGFRHVETNAQSFQPRLLHIYSIPPTVPRLPKTRPIHTLLVKQVPVSMNSLNSGDVFVLDLGKEILQWNGSKASGVERNKAAEYVRKLDDERKDAKVSVFDETDADVNIFYGHLGGKTGPIASAAEGETRTLSSISSFEKLLFRLSNASGPLEFTQEAKGNVSKSQLKSDDVFVFDCGPEVFVWVGKGADKEERRRSMQYALEYIKKYERPATLPVTRLLDGSENQVFWDAFDA</sequence>
<feature type="domain" description="Gelsolin-like" evidence="5">
    <location>
        <begin position="307"/>
        <end position="379"/>
    </location>
</feature>
<dbReference type="GO" id="GO:0005737">
    <property type="term" value="C:cytoplasm"/>
    <property type="evidence" value="ECO:0007669"/>
    <property type="project" value="TreeGrafter"/>
</dbReference>
<keyword evidence="4" id="KW-0009">Actin-binding</keyword>
<comment type="similarity">
    <text evidence="1">Belongs to the villin/gelsolin family.</text>
</comment>
<dbReference type="CDD" id="cd11290">
    <property type="entry name" value="gelsolin_S1_like"/>
    <property type="match status" value="1"/>
</dbReference>
<evidence type="ECO:0000256" key="2">
    <source>
        <dbReference type="ARBA" id="ARBA00022467"/>
    </source>
</evidence>
<dbReference type="AlphaFoldDB" id="A0A0L0HBN1"/>
<dbReference type="GeneID" id="27689595"/>
<dbReference type="FunFam" id="3.40.20.10:FF:000043">
    <property type="entry name" value="macrophage-capping protein-like isoform X2"/>
    <property type="match status" value="1"/>
</dbReference>
<dbReference type="GO" id="GO:0008154">
    <property type="term" value="P:actin polymerization or depolymerization"/>
    <property type="evidence" value="ECO:0007669"/>
    <property type="project" value="TreeGrafter"/>
</dbReference>
<feature type="domain" description="Gelsolin-like" evidence="5">
    <location>
        <begin position="54"/>
        <end position="135"/>
    </location>
</feature>
<dbReference type="CDD" id="cd11292">
    <property type="entry name" value="gelsolin_S3_like"/>
    <property type="match status" value="1"/>
</dbReference>
<organism evidence="6 7">
    <name type="scientific">Spizellomyces punctatus (strain DAOM BR117)</name>
    <dbReference type="NCBI Taxonomy" id="645134"/>
    <lineage>
        <taxon>Eukaryota</taxon>
        <taxon>Fungi</taxon>
        <taxon>Fungi incertae sedis</taxon>
        <taxon>Chytridiomycota</taxon>
        <taxon>Chytridiomycota incertae sedis</taxon>
        <taxon>Chytridiomycetes</taxon>
        <taxon>Spizellomycetales</taxon>
        <taxon>Spizellomycetaceae</taxon>
        <taxon>Spizellomyces</taxon>
    </lineage>
</organism>
<dbReference type="InterPro" id="IPR029006">
    <property type="entry name" value="ADF-H/Gelsolin-like_dom_sf"/>
</dbReference>
<dbReference type="OMA" id="HDMTLAK"/>
<dbReference type="InterPro" id="IPR007123">
    <property type="entry name" value="Gelsolin-like_dom"/>
</dbReference>
<evidence type="ECO:0000259" key="5">
    <source>
        <dbReference type="Pfam" id="PF00626"/>
    </source>
</evidence>
<reference evidence="6 7" key="1">
    <citation type="submission" date="2009-08" db="EMBL/GenBank/DDBJ databases">
        <title>The Genome Sequence of Spizellomyces punctatus strain DAOM BR117.</title>
        <authorList>
            <consortium name="The Broad Institute Genome Sequencing Platform"/>
            <person name="Russ C."/>
            <person name="Cuomo C."/>
            <person name="Shea T."/>
            <person name="Young S.K."/>
            <person name="Zeng Q."/>
            <person name="Koehrsen M."/>
            <person name="Haas B."/>
            <person name="Borodovsky M."/>
            <person name="Guigo R."/>
            <person name="Alvarado L."/>
            <person name="Berlin A."/>
            <person name="Bochicchio J."/>
            <person name="Borenstein D."/>
            <person name="Chapman S."/>
            <person name="Chen Z."/>
            <person name="Engels R."/>
            <person name="Freedman E."/>
            <person name="Gellesch M."/>
            <person name="Goldberg J."/>
            <person name="Griggs A."/>
            <person name="Gujja S."/>
            <person name="Heiman D."/>
            <person name="Hepburn T."/>
            <person name="Howarth C."/>
            <person name="Jen D."/>
            <person name="Larson L."/>
            <person name="Lewis B."/>
            <person name="Mehta T."/>
            <person name="Park D."/>
            <person name="Pearson M."/>
            <person name="Roberts A."/>
            <person name="Saif S."/>
            <person name="Shenoy N."/>
            <person name="Sisk P."/>
            <person name="Stolte C."/>
            <person name="Sykes S."/>
            <person name="Thomson T."/>
            <person name="Walk T."/>
            <person name="White J."/>
            <person name="Yandava C."/>
            <person name="Burger G."/>
            <person name="Gray M.W."/>
            <person name="Holland P.W.H."/>
            <person name="King N."/>
            <person name="Lang F.B.F."/>
            <person name="Roger A.J."/>
            <person name="Ruiz-Trillo I."/>
            <person name="Lander E."/>
            <person name="Nusbaum C."/>
        </authorList>
    </citation>
    <scope>NUCLEOTIDE SEQUENCE [LARGE SCALE GENOMIC DNA]</scope>
    <source>
        <strain evidence="6 7">DAOM BR117</strain>
    </source>
</reference>
<dbReference type="GO" id="GO:0051693">
    <property type="term" value="P:actin filament capping"/>
    <property type="evidence" value="ECO:0007669"/>
    <property type="project" value="UniProtKB-KW"/>
</dbReference>
<gene>
    <name evidence="6" type="ORF">SPPG_06272</name>
</gene>
<protein>
    <recommendedName>
        <fullName evidence="5">Gelsolin-like domain-containing protein</fullName>
    </recommendedName>
</protein>
<dbReference type="PANTHER" id="PTHR11977:SF130">
    <property type="entry name" value="SEVERIN"/>
    <property type="match status" value="1"/>
</dbReference>
<evidence type="ECO:0000313" key="6">
    <source>
        <dbReference type="EMBL" id="KNC98587.1"/>
    </source>
</evidence>
<dbReference type="Proteomes" id="UP000053201">
    <property type="component" value="Unassembled WGS sequence"/>
</dbReference>
<dbReference type="PRINTS" id="PR00597">
    <property type="entry name" value="GELSOLIN"/>
</dbReference>
<dbReference type="STRING" id="645134.A0A0L0HBN1"/>
<dbReference type="SUPFAM" id="SSF55753">
    <property type="entry name" value="Actin depolymerizing proteins"/>
    <property type="match status" value="3"/>
</dbReference>
<dbReference type="EMBL" id="KQ257460">
    <property type="protein sequence ID" value="KNC98587.1"/>
    <property type="molecule type" value="Genomic_DNA"/>
</dbReference>
<dbReference type="InterPro" id="IPR007122">
    <property type="entry name" value="Villin/Gelsolin"/>
</dbReference>
<dbReference type="GO" id="GO:0051015">
    <property type="term" value="F:actin filament binding"/>
    <property type="evidence" value="ECO:0007669"/>
    <property type="project" value="InterPro"/>
</dbReference>
<evidence type="ECO:0000313" key="7">
    <source>
        <dbReference type="Proteomes" id="UP000053201"/>
    </source>
</evidence>
<evidence type="ECO:0000256" key="1">
    <source>
        <dbReference type="ARBA" id="ARBA00008418"/>
    </source>
</evidence>
<keyword evidence="7" id="KW-1185">Reference proteome</keyword>
<accession>A0A0L0HBN1</accession>
<dbReference type="OrthoDB" id="6375767at2759"/>
<name>A0A0L0HBN1_SPIPD</name>
<feature type="domain" description="Gelsolin-like" evidence="5">
    <location>
        <begin position="189"/>
        <end position="243"/>
    </location>
</feature>
<dbReference type="Gene3D" id="3.40.20.10">
    <property type="entry name" value="Severin"/>
    <property type="match status" value="3"/>
</dbReference>
<dbReference type="RefSeq" id="XP_016606627.1">
    <property type="nucleotide sequence ID" value="XM_016754485.1"/>
</dbReference>
<dbReference type="GO" id="GO:0015629">
    <property type="term" value="C:actin cytoskeleton"/>
    <property type="evidence" value="ECO:0007669"/>
    <property type="project" value="TreeGrafter"/>
</dbReference>
<evidence type="ECO:0000256" key="4">
    <source>
        <dbReference type="ARBA" id="ARBA00023203"/>
    </source>
</evidence>
<proteinExistence type="inferred from homology"/>
<dbReference type="SMART" id="SM00262">
    <property type="entry name" value="GEL"/>
    <property type="match status" value="3"/>
</dbReference>
<dbReference type="InParanoid" id="A0A0L0HBN1"/>
<dbReference type="eggNOG" id="KOG0443">
    <property type="taxonomic scope" value="Eukaryota"/>
</dbReference>
<dbReference type="VEuPathDB" id="FungiDB:SPPG_06272"/>